<proteinExistence type="predicted"/>
<dbReference type="Proteomes" id="UP000095283">
    <property type="component" value="Unplaced"/>
</dbReference>
<reference evidence="2" key="1">
    <citation type="submission" date="2016-11" db="UniProtKB">
        <authorList>
            <consortium name="WormBaseParasite"/>
        </authorList>
    </citation>
    <scope>IDENTIFICATION</scope>
</reference>
<protein>
    <submittedName>
        <fullName evidence="2">Phage protein</fullName>
    </submittedName>
</protein>
<sequence length="67" mass="7577">MSIPSYLRIVIGYQVDNGKDTANHNLIHELLGLSAQSEKVIYNLRDEFSKWIVGDLMERTSIVKNAA</sequence>
<accession>A0A1I7WIC8</accession>
<evidence type="ECO:0000313" key="2">
    <source>
        <dbReference type="WBParaSite" id="Hba_04761"/>
    </source>
</evidence>
<dbReference type="WBParaSite" id="Hba_04761">
    <property type="protein sequence ID" value="Hba_04761"/>
    <property type="gene ID" value="Hba_04761"/>
</dbReference>
<evidence type="ECO:0000313" key="1">
    <source>
        <dbReference type="Proteomes" id="UP000095283"/>
    </source>
</evidence>
<organism evidence="1 2">
    <name type="scientific">Heterorhabditis bacteriophora</name>
    <name type="common">Entomopathogenic nematode worm</name>
    <dbReference type="NCBI Taxonomy" id="37862"/>
    <lineage>
        <taxon>Eukaryota</taxon>
        <taxon>Metazoa</taxon>
        <taxon>Ecdysozoa</taxon>
        <taxon>Nematoda</taxon>
        <taxon>Chromadorea</taxon>
        <taxon>Rhabditida</taxon>
        <taxon>Rhabditina</taxon>
        <taxon>Rhabditomorpha</taxon>
        <taxon>Strongyloidea</taxon>
        <taxon>Heterorhabditidae</taxon>
        <taxon>Heterorhabditis</taxon>
    </lineage>
</organism>
<name>A0A1I7WIC8_HETBA</name>
<dbReference type="AlphaFoldDB" id="A0A1I7WIC8"/>
<keyword evidence="1" id="KW-1185">Reference proteome</keyword>